<dbReference type="InterPro" id="IPR012899">
    <property type="entry name" value="LTXXQ"/>
</dbReference>
<evidence type="ECO:0000256" key="1">
    <source>
        <dbReference type="SAM" id="SignalP"/>
    </source>
</evidence>
<keyword evidence="1" id="KW-0732">Signal</keyword>
<evidence type="ECO:0000313" key="3">
    <source>
        <dbReference type="Proteomes" id="UP001371218"/>
    </source>
</evidence>
<accession>A0ABU9BKW3</accession>
<feature type="signal peptide" evidence="1">
    <location>
        <begin position="1"/>
        <end position="25"/>
    </location>
</feature>
<dbReference type="Pfam" id="PF07813">
    <property type="entry name" value="LTXXQ"/>
    <property type="match status" value="1"/>
</dbReference>
<dbReference type="RefSeq" id="WP_341423902.1">
    <property type="nucleotide sequence ID" value="NZ_JBBUTG010000001.1"/>
</dbReference>
<comment type="caution">
    <text evidence="2">The sequence shown here is derived from an EMBL/GenBank/DDBJ whole genome shotgun (WGS) entry which is preliminary data.</text>
</comment>
<dbReference type="EMBL" id="JBBUTG010000001">
    <property type="protein sequence ID" value="MEK8029565.1"/>
    <property type="molecule type" value="Genomic_DNA"/>
</dbReference>
<name>A0ABU9BKW3_9BURK</name>
<keyword evidence="3" id="KW-1185">Reference proteome</keyword>
<dbReference type="Gene3D" id="1.20.120.1490">
    <property type="match status" value="1"/>
</dbReference>
<evidence type="ECO:0000313" key="2">
    <source>
        <dbReference type="EMBL" id="MEK8029565.1"/>
    </source>
</evidence>
<gene>
    <name evidence="2" type="ORF">AACH06_01920</name>
</gene>
<proteinExistence type="predicted"/>
<dbReference type="Proteomes" id="UP001371218">
    <property type="component" value="Unassembled WGS sequence"/>
</dbReference>
<organism evidence="2 3">
    <name type="scientific">Ideonella lacteola</name>
    <dbReference type="NCBI Taxonomy" id="2984193"/>
    <lineage>
        <taxon>Bacteria</taxon>
        <taxon>Pseudomonadati</taxon>
        <taxon>Pseudomonadota</taxon>
        <taxon>Betaproteobacteria</taxon>
        <taxon>Burkholderiales</taxon>
        <taxon>Sphaerotilaceae</taxon>
        <taxon>Ideonella</taxon>
    </lineage>
</organism>
<protein>
    <submittedName>
        <fullName evidence="2">Spy/CpxP family protein refolding chaperone</fullName>
    </submittedName>
</protein>
<sequence length="160" mass="17470">MRTWIKNTLIAALGASVALGGMAVASTVRDGCGWHGHGSMSEADMAKFRERIIDRASSELSLDATQRQHLVALADTLQAQRQSFMPAGSHPREQLQSLIAGERFDAARAQSLVSEKTEAVRNASPAVIAAAATFYDSLRPEQQQKVRDFMARGRHHGWRG</sequence>
<feature type="chain" id="PRO_5046120386" evidence="1">
    <location>
        <begin position="26"/>
        <end position="160"/>
    </location>
</feature>
<reference evidence="2 3" key="1">
    <citation type="submission" date="2024-04" db="EMBL/GenBank/DDBJ databases">
        <title>Novel species of the genus Ideonella isolated from streams.</title>
        <authorList>
            <person name="Lu H."/>
        </authorList>
    </citation>
    <scope>NUCLEOTIDE SEQUENCE [LARGE SCALE GENOMIC DNA]</scope>
    <source>
        <strain evidence="2 3">DXS29W</strain>
    </source>
</reference>